<dbReference type="PANTHER" id="PTHR37313:SF1">
    <property type="entry name" value="UPF0749 PROTEIN RV1823"/>
    <property type="match status" value="1"/>
</dbReference>
<comment type="similarity">
    <text evidence="1">Belongs to the UPF0749 family.</text>
</comment>
<dbReference type="AlphaFoldDB" id="A0A852ZTF1"/>
<dbReference type="InterPro" id="IPR010273">
    <property type="entry name" value="DUF881"/>
</dbReference>
<accession>A0A852ZTF1</accession>
<keyword evidence="4" id="KW-0472">Membrane</keyword>
<evidence type="ECO:0000256" key="2">
    <source>
        <dbReference type="SAM" id="Coils"/>
    </source>
</evidence>
<keyword evidence="6" id="KW-1185">Reference proteome</keyword>
<feature type="transmembrane region" description="Helical" evidence="4">
    <location>
        <begin position="79"/>
        <end position="96"/>
    </location>
</feature>
<name>A0A852ZTF1_9ACTN</name>
<proteinExistence type="inferred from homology"/>
<dbReference type="EMBL" id="JACBZD010000001">
    <property type="protein sequence ID" value="NYI05125.1"/>
    <property type="molecule type" value="Genomic_DNA"/>
</dbReference>
<evidence type="ECO:0000256" key="1">
    <source>
        <dbReference type="ARBA" id="ARBA00009108"/>
    </source>
</evidence>
<organism evidence="5 6">
    <name type="scientific">Allostreptomyces psammosilenae</name>
    <dbReference type="NCBI Taxonomy" id="1892865"/>
    <lineage>
        <taxon>Bacteria</taxon>
        <taxon>Bacillati</taxon>
        <taxon>Actinomycetota</taxon>
        <taxon>Actinomycetes</taxon>
        <taxon>Kitasatosporales</taxon>
        <taxon>Streptomycetaceae</taxon>
        <taxon>Allostreptomyces</taxon>
    </lineage>
</organism>
<evidence type="ECO:0000256" key="4">
    <source>
        <dbReference type="SAM" id="Phobius"/>
    </source>
</evidence>
<evidence type="ECO:0000313" key="5">
    <source>
        <dbReference type="EMBL" id="NYI05125.1"/>
    </source>
</evidence>
<dbReference type="Gene3D" id="3.30.70.1880">
    <property type="entry name" value="Protein of unknown function DUF881"/>
    <property type="match status" value="1"/>
</dbReference>
<reference evidence="5 6" key="1">
    <citation type="submission" date="2020-07" db="EMBL/GenBank/DDBJ databases">
        <title>Sequencing the genomes of 1000 actinobacteria strains.</title>
        <authorList>
            <person name="Klenk H.-P."/>
        </authorList>
    </citation>
    <scope>NUCLEOTIDE SEQUENCE [LARGE SCALE GENOMIC DNA]</scope>
    <source>
        <strain evidence="5 6">DSM 42178</strain>
    </source>
</reference>
<evidence type="ECO:0000256" key="3">
    <source>
        <dbReference type="SAM" id="MobiDB-lite"/>
    </source>
</evidence>
<dbReference type="RefSeq" id="WP_179813923.1">
    <property type="nucleotide sequence ID" value="NZ_JACBZD010000001.1"/>
</dbReference>
<comment type="caution">
    <text evidence="5">The sequence shown here is derived from an EMBL/GenBank/DDBJ whole genome shotgun (WGS) entry which is preliminary data.</text>
</comment>
<keyword evidence="2" id="KW-0175">Coiled coil</keyword>
<feature type="coiled-coil region" evidence="2">
    <location>
        <begin position="109"/>
        <end position="143"/>
    </location>
</feature>
<dbReference type="GO" id="GO:0005886">
    <property type="term" value="C:plasma membrane"/>
    <property type="evidence" value="ECO:0007669"/>
    <property type="project" value="TreeGrafter"/>
</dbReference>
<gene>
    <name evidence="5" type="ORF">FHU37_002068</name>
</gene>
<evidence type="ECO:0000313" key="6">
    <source>
        <dbReference type="Proteomes" id="UP000567795"/>
    </source>
</evidence>
<dbReference type="Proteomes" id="UP000567795">
    <property type="component" value="Unassembled WGS sequence"/>
</dbReference>
<protein>
    <submittedName>
        <fullName evidence="5">Uncharacterized protein YlxW (UPF0749 family)</fullName>
    </submittedName>
</protein>
<feature type="region of interest" description="Disordered" evidence="3">
    <location>
        <begin position="1"/>
        <end position="34"/>
    </location>
</feature>
<feature type="compositionally biased region" description="Basic and acidic residues" evidence="3">
    <location>
        <begin position="1"/>
        <end position="21"/>
    </location>
</feature>
<dbReference type="PANTHER" id="PTHR37313">
    <property type="entry name" value="UPF0749 PROTEIN RV1825"/>
    <property type="match status" value="1"/>
</dbReference>
<keyword evidence="4" id="KW-0812">Transmembrane</keyword>
<keyword evidence="4" id="KW-1133">Transmembrane helix</keyword>
<dbReference type="Pfam" id="PF05949">
    <property type="entry name" value="DUF881"/>
    <property type="match status" value="1"/>
</dbReference>
<sequence>MADDQRRSRDGSAGRADRREPSSTPADPGAGYRRPDASMLLLTRLMDHSLDEGYAEAAARRTAAGTTPGAAAGARHRPLLLLGLALVAGVLAAGAARQYTAAPIAEEHREQLMGRVEDETAAADRLQEQVDTVRAEVDAARRAALDGDELQERLALPELLAGATPVTGPGLSLVLDDAEGSEAGDAGVDPRSGTFGDAGRIRDRDLQRVVNGLWQAGAEAVSVNGQRLTALSAIRAAGEAILVDNTPLAPPYTILAIGDGPRVLDGFQTSADGYYLDALRENYRIRVESSVEPELRLPAASSLALRLAEPEAGAGGAVSPAPSASASKR</sequence>